<feature type="compositionally biased region" description="Polar residues" evidence="1">
    <location>
        <begin position="289"/>
        <end position="305"/>
    </location>
</feature>
<protein>
    <submittedName>
        <fullName evidence="2">Uncharacterized protein</fullName>
    </submittedName>
</protein>
<proteinExistence type="predicted"/>
<name>A0A371D6K3_9APHY</name>
<feature type="region of interest" description="Disordered" evidence="1">
    <location>
        <begin position="283"/>
        <end position="308"/>
    </location>
</feature>
<organism evidence="2 3">
    <name type="scientific">Lentinus brumalis</name>
    <dbReference type="NCBI Taxonomy" id="2498619"/>
    <lineage>
        <taxon>Eukaryota</taxon>
        <taxon>Fungi</taxon>
        <taxon>Dikarya</taxon>
        <taxon>Basidiomycota</taxon>
        <taxon>Agaricomycotina</taxon>
        <taxon>Agaricomycetes</taxon>
        <taxon>Polyporales</taxon>
        <taxon>Polyporaceae</taxon>
        <taxon>Lentinus</taxon>
    </lineage>
</organism>
<sequence>MDSPASKSSSSVASCNSTDSLASINAWLSQRSDFSSSHRPSFLDMSSSHPYPGPVAYSAYPSGISPPDSPALLSDQSIGHHDYSLSTDQLSNIVAGIRQLPTPSQSSSRRERYSDLTEEQLQEQRRRRYPQIGPDPALDLALREKFPSVKGSVVTAIANHKFEADELHKLDSNLGRRGHDGQGTGTQEYPVLQSLIDPLTTYFRILLASRTNVYDLQLLADGSHQYLSHLVAFAATYEWAAVLAYHFDFFRARVREMKDRNYSGWAHVDAGLHARHLTGRERSGYAADHTTSTGGRQRVDSSTSPHHGVFTSRKELCELFNSGVCESPCR</sequence>
<keyword evidence="3" id="KW-1185">Reference proteome</keyword>
<reference evidence="2 3" key="1">
    <citation type="journal article" date="2018" name="Biotechnol. Biofuels">
        <title>Integrative visual omics of the white-rot fungus Polyporus brumalis exposes the biotechnological potential of its oxidative enzymes for delignifying raw plant biomass.</title>
        <authorList>
            <person name="Miyauchi S."/>
            <person name="Rancon A."/>
            <person name="Drula E."/>
            <person name="Hage H."/>
            <person name="Chaduli D."/>
            <person name="Favel A."/>
            <person name="Grisel S."/>
            <person name="Henrissat B."/>
            <person name="Herpoel-Gimbert I."/>
            <person name="Ruiz-Duenas F.J."/>
            <person name="Chevret D."/>
            <person name="Hainaut M."/>
            <person name="Lin J."/>
            <person name="Wang M."/>
            <person name="Pangilinan J."/>
            <person name="Lipzen A."/>
            <person name="Lesage-Meessen L."/>
            <person name="Navarro D."/>
            <person name="Riley R."/>
            <person name="Grigoriev I.V."/>
            <person name="Zhou S."/>
            <person name="Raouche S."/>
            <person name="Rosso M.N."/>
        </authorList>
    </citation>
    <scope>NUCLEOTIDE SEQUENCE [LARGE SCALE GENOMIC DNA]</scope>
    <source>
        <strain evidence="2 3">BRFM 1820</strain>
    </source>
</reference>
<evidence type="ECO:0000313" key="3">
    <source>
        <dbReference type="Proteomes" id="UP000256964"/>
    </source>
</evidence>
<dbReference type="EMBL" id="KZ857413">
    <property type="protein sequence ID" value="RDX48140.1"/>
    <property type="molecule type" value="Genomic_DNA"/>
</dbReference>
<feature type="region of interest" description="Disordered" evidence="1">
    <location>
        <begin position="98"/>
        <end position="134"/>
    </location>
</feature>
<evidence type="ECO:0000256" key="1">
    <source>
        <dbReference type="SAM" id="MobiDB-lite"/>
    </source>
</evidence>
<dbReference type="AlphaFoldDB" id="A0A371D6K3"/>
<dbReference type="OrthoDB" id="2757134at2759"/>
<dbReference type="Proteomes" id="UP000256964">
    <property type="component" value="Unassembled WGS sequence"/>
</dbReference>
<gene>
    <name evidence="2" type="ORF">OH76DRAFT_1405058</name>
</gene>
<accession>A0A371D6K3</accession>
<evidence type="ECO:0000313" key="2">
    <source>
        <dbReference type="EMBL" id="RDX48140.1"/>
    </source>
</evidence>